<evidence type="ECO:0000256" key="2">
    <source>
        <dbReference type="ARBA" id="ARBA00022737"/>
    </source>
</evidence>
<dbReference type="PANTHER" id="PTHR24139:SF34">
    <property type="entry name" value="85_88 KDA CALCIUM-INDEPENDENT PHOSPHOLIPASE A2"/>
    <property type="match status" value="1"/>
</dbReference>
<feature type="region of interest" description="Disordered" evidence="9">
    <location>
        <begin position="184"/>
        <end position="230"/>
    </location>
</feature>
<dbReference type="GO" id="GO:0016042">
    <property type="term" value="P:lipid catabolic process"/>
    <property type="evidence" value="ECO:0007669"/>
    <property type="project" value="UniProtKB-UniRule"/>
</dbReference>
<feature type="active site" description="Nucleophile" evidence="8">
    <location>
        <position position="867"/>
    </location>
</feature>
<dbReference type="AlphaFoldDB" id="A0A1X7U3L8"/>
<reference evidence="12" key="2">
    <citation type="submission" date="2017-05" db="UniProtKB">
        <authorList>
            <consortium name="EnsemblMetazoa"/>
        </authorList>
    </citation>
    <scope>IDENTIFICATION</scope>
</reference>
<dbReference type="GO" id="GO:0047499">
    <property type="term" value="F:calcium-independent phospholipase A2 activity"/>
    <property type="evidence" value="ECO:0007669"/>
    <property type="project" value="InterPro"/>
</dbReference>
<dbReference type="eggNOG" id="KOG0504">
    <property type="taxonomic scope" value="Eukaryota"/>
</dbReference>
<dbReference type="KEGG" id="aqu:109584776"/>
<feature type="region of interest" description="Disordered" evidence="9">
    <location>
        <begin position="422"/>
        <end position="537"/>
    </location>
</feature>
<dbReference type="InterPro" id="IPR047148">
    <property type="entry name" value="PLPL9"/>
</dbReference>
<name>A0A1X7U3L8_AMPQE</name>
<dbReference type="PROSITE" id="PS50297">
    <property type="entry name" value="ANK_REP_REGION"/>
    <property type="match status" value="1"/>
</dbReference>
<feature type="domain" description="PNPLA" evidence="11">
    <location>
        <begin position="829"/>
        <end position="998"/>
    </location>
</feature>
<dbReference type="InterPro" id="IPR002110">
    <property type="entry name" value="Ankyrin_rpt"/>
</dbReference>
<evidence type="ECO:0000313" key="13">
    <source>
        <dbReference type="Proteomes" id="UP000007879"/>
    </source>
</evidence>
<feature type="compositionally biased region" description="Basic and acidic residues" evidence="9">
    <location>
        <begin position="500"/>
        <end position="517"/>
    </location>
</feature>
<feature type="compositionally biased region" description="Low complexity" evidence="9">
    <location>
        <begin position="437"/>
        <end position="456"/>
    </location>
</feature>
<evidence type="ECO:0000313" key="12">
    <source>
        <dbReference type="EnsemblMetazoa" id="Aqu2.1.22482_001"/>
    </source>
</evidence>
<dbReference type="GO" id="GO:0005739">
    <property type="term" value="C:mitochondrion"/>
    <property type="evidence" value="ECO:0007669"/>
    <property type="project" value="TreeGrafter"/>
</dbReference>
<keyword evidence="13" id="KW-1185">Reference proteome</keyword>
<dbReference type="GO" id="GO:2000304">
    <property type="term" value="P:positive regulation of ceramide biosynthetic process"/>
    <property type="evidence" value="ECO:0007669"/>
    <property type="project" value="TreeGrafter"/>
</dbReference>
<dbReference type="eggNOG" id="KOG0513">
    <property type="taxonomic scope" value="Eukaryota"/>
</dbReference>
<evidence type="ECO:0000256" key="9">
    <source>
        <dbReference type="SAM" id="MobiDB-lite"/>
    </source>
</evidence>
<evidence type="ECO:0000256" key="8">
    <source>
        <dbReference type="PROSITE-ProRule" id="PRU01161"/>
    </source>
</evidence>
<dbReference type="PANTHER" id="PTHR24139">
    <property type="entry name" value="CALCIUM-INDEPENDENT PHOSPHOLIPASE A2"/>
    <property type="match status" value="1"/>
</dbReference>
<reference evidence="13" key="1">
    <citation type="journal article" date="2010" name="Nature">
        <title>The Amphimedon queenslandica genome and the evolution of animal complexity.</title>
        <authorList>
            <person name="Srivastava M."/>
            <person name="Simakov O."/>
            <person name="Chapman J."/>
            <person name="Fahey B."/>
            <person name="Gauthier M.E."/>
            <person name="Mitros T."/>
            <person name="Richards G.S."/>
            <person name="Conaco C."/>
            <person name="Dacre M."/>
            <person name="Hellsten U."/>
            <person name="Larroux C."/>
            <person name="Putnam N.H."/>
            <person name="Stanke M."/>
            <person name="Adamska M."/>
            <person name="Darling A."/>
            <person name="Degnan S.M."/>
            <person name="Oakley T.H."/>
            <person name="Plachetzki D.C."/>
            <person name="Zhai Y."/>
            <person name="Adamski M."/>
            <person name="Calcino A."/>
            <person name="Cummins S.F."/>
            <person name="Goodstein D.M."/>
            <person name="Harris C."/>
            <person name="Jackson D.J."/>
            <person name="Leys S.P."/>
            <person name="Shu S."/>
            <person name="Woodcroft B.J."/>
            <person name="Vervoort M."/>
            <person name="Kosik K.S."/>
            <person name="Manning G."/>
            <person name="Degnan B.M."/>
            <person name="Rokhsar D.S."/>
        </authorList>
    </citation>
    <scope>NUCLEOTIDE SEQUENCE [LARGE SCALE GENOMIC DNA]</scope>
</reference>
<dbReference type="Pfam" id="PF12796">
    <property type="entry name" value="Ank_2"/>
    <property type="match status" value="1"/>
</dbReference>
<feature type="compositionally biased region" description="Basic residues" evidence="9">
    <location>
        <begin position="197"/>
        <end position="206"/>
    </location>
</feature>
<evidence type="ECO:0000256" key="10">
    <source>
        <dbReference type="SAM" id="Phobius"/>
    </source>
</evidence>
<feature type="compositionally biased region" description="Basic and acidic residues" evidence="9">
    <location>
        <begin position="9"/>
        <end position="27"/>
    </location>
</feature>
<accession>A0A1X7U3L8</accession>
<evidence type="ECO:0000256" key="7">
    <source>
        <dbReference type="PROSITE-ProRule" id="PRU00023"/>
    </source>
</evidence>
<keyword evidence="10" id="KW-0472">Membrane</keyword>
<feature type="compositionally biased region" description="Basic residues" evidence="9">
    <location>
        <begin position="50"/>
        <end position="60"/>
    </location>
</feature>
<feature type="compositionally biased region" description="Low complexity" evidence="9">
    <location>
        <begin position="519"/>
        <end position="536"/>
    </location>
</feature>
<keyword evidence="5 8" id="KW-0443">Lipid metabolism</keyword>
<feature type="short sequence motif" description="GXSXG" evidence="8">
    <location>
        <begin position="865"/>
        <end position="869"/>
    </location>
</feature>
<evidence type="ECO:0000256" key="1">
    <source>
        <dbReference type="ARBA" id="ARBA00013278"/>
    </source>
</evidence>
<comment type="catalytic activity">
    <reaction evidence="6">
        <text>a 1,2-diacyl-sn-glycero-3-phosphocholine + H2O = a 1-acyl-sn-glycero-3-phosphocholine + a fatty acid + H(+)</text>
        <dbReference type="Rhea" id="RHEA:15801"/>
        <dbReference type="ChEBI" id="CHEBI:15377"/>
        <dbReference type="ChEBI" id="CHEBI:15378"/>
        <dbReference type="ChEBI" id="CHEBI:28868"/>
        <dbReference type="ChEBI" id="CHEBI:57643"/>
        <dbReference type="ChEBI" id="CHEBI:58168"/>
        <dbReference type="EC" id="3.1.1.4"/>
    </reaction>
    <physiologicalReaction direction="left-to-right" evidence="6">
        <dbReference type="Rhea" id="RHEA:15802"/>
    </physiologicalReaction>
</comment>
<keyword evidence="2" id="KW-0677">Repeat</keyword>
<feature type="compositionally biased region" description="Low complexity" evidence="9">
    <location>
        <begin position="39"/>
        <end position="49"/>
    </location>
</feature>
<dbReference type="SUPFAM" id="SSF52151">
    <property type="entry name" value="FabD/lysophospholipase-like"/>
    <property type="match status" value="1"/>
</dbReference>
<feature type="region of interest" description="Disordered" evidence="9">
    <location>
        <begin position="286"/>
        <end position="313"/>
    </location>
</feature>
<keyword evidence="10" id="KW-1133">Transmembrane helix</keyword>
<keyword evidence="4 7" id="KW-0040">ANK repeat</keyword>
<dbReference type="SMART" id="SM00248">
    <property type="entry name" value="ANK"/>
    <property type="match status" value="2"/>
</dbReference>
<evidence type="ECO:0000256" key="4">
    <source>
        <dbReference type="ARBA" id="ARBA00023043"/>
    </source>
</evidence>
<feature type="short sequence motif" description="DGA/G" evidence="8">
    <location>
        <begin position="985"/>
        <end position="987"/>
    </location>
</feature>
<dbReference type="InterPro" id="IPR016035">
    <property type="entry name" value="Acyl_Trfase/lysoPLipase"/>
</dbReference>
<feature type="region of interest" description="Disordered" evidence="9">
    <location>
        <begin position="1"/>
        <end position="139"/>
    </location>
</feature>
<protein>
    <recommendedName>
        <fullName evidence="1">phospholipase A2</fullName>
        <ecNumber evidence="1">3.1.1.4</ecNumber>
    </recommendedName>
</protein>
<proteinExistence type="predicted"/>
<feature type="region of interest" description="Disordered" evidence="9">
    <location>
        <begin position="351"/>
        <end position="391"/>
    </location>
</feature>
<feature type="active site" description="Proton acceptor" evidence="8">
    <location>
        <position position="985"/>
    </location>
</feature>
<dbReference type="EnsemblMetazoa" id="Aqu2.1.22482_001">
    <property type="protein sequence ID" value="Aqu2.1.22482_001"/>
    <property type="gene ID" value="Aqu2.1.22482"/>
</dbReference>
<dbReference type="GO" id="GO:0052816">
    <property type="term" value="F:long-chain fatty acyl-CoA hydrolase activity"/>
    <property type="evidence" value="ECO:0007669"/>
    <property type="project" value="TreeGrafter"/>
</dbReference>
<sequence>MFYPQIFDSPKKAHRMSDRSSHGHTPDHSPPPLSHDAQNSENTSSSSSPKKCRRSSKKKLSSGSEGSISPYFQIQKPPSFFASPNTCKKPARSPSDDDILKPHTKGSTESPKGHTLTKAHSTGDTTHLNGDTTDSTGATAILTNGTAHINDTPLILTTRDVHECPPSSSTVPDPPARVVVAPSIPATLGFSPSPKTPPKKPPRARPRPQSAYSMSVEGSKEPAPLLFPNSQRYRPYSTKLTDQPLVEQTPPIDSNLLVPSEVTNRLADLETSLESSFHGILDTNSKVDLSPSRKGQQTDKRKVAINRRSTSPSPIRTYRYMSSAGTRLSPASVRSEFEYSMEPRNFSRVAVKSPPRSIAPPSFTEKEKEENLLNGVGAPDGPSSLKVPQSGLAEKLSSSPLNKNWLMETGVYDTLSPQVLGSFSPPHPSSSPKKNHTPFFNTTPTPKKPSTTPPNSKTHRRSNSEDQNALVLSLGRCLVTEEEPKGQTKHSPGSPKKKRSDTVKSDTVKSDTVKSDTVRSNTASSANSRNSFSPPFISTGVEETLNWHPMDPAEYDKLMQKEQQQPPARKPSFFSTLFRGDKHDIYYPKNISTLISKHLNKEGEKVSVPNEYGDTPLHCYIKSSRDDRLDLLLGLLVHCNVKLLDINKEDNNGDTPLHVATKLNDEWCIKALVAFGADINCSNNNGQTPLDLIMSHVQRPDSSSFDALHELFSQLHALPGGRSSSRKPRPRNESLNSLVNESYEIEECIQLGSYLDKRRITAFVFKLEEMLEKQSLQFSINTEVTLPPGQVDHNGTFLDPLTARQIQLCRINKYKSTLEFKKGAGSRMLFLDGGGIRGLIQIEILMFIESLTGRKITELFDWIIGTSTGGIIALALVYLGVSLGEVRQLYFQLREEVFAGGVLSIAKRTDALEKMLKAQFKDKRLKDIEYPKVLISAVSSKTNPPSLHYFNNCFNDKYSDELVWKVARYTSAGPTYFSECDDFVDGGVLANNPCTTSWVEICDYYDKMGLPKPKVAMAISVGTGNYPPEILGETDLFGKGWLDLRGTFRRAHRFIKMLSTALVESENVAQIFGKTCEALDIKFLRFSPSMPITINPDERDSKVLIDMIIQTKTYLNTQDCKRNLDSLVRHFRHLAEVSRGLNLNK</sequence>
<dbReference type="InterPro" id="IPR036770">
    <property type="entry name" value="Ankyrin_rpt-contain_sf"/>
</dbReference>
<keyword evidence="8" id="KW-0442">Lipid degradation</keyword>
<evidence type="ECO:0000256" key="3">
    <source>
        <dbReference type="ARBA" id="ARBA00022801"/>
    </source>
</evidence>
<dbReference type="OrthoDB" id="630895at2759"/>
<dbReference type="Pfam" id="PF01734">
    <property type="entry name" value="Patatin"/>
    <property type="match status" value="1"/>
</dbReference>
<evidence type="ECO:0000259" key="11">
    <source>
        <dbReference type="PROSITE" id="PS51635"/>
    </source>
</evidence>
<feature type="repeat" description="ANK" evidence="7">
    <location>
        <begin position="652"/>
        <end position="684"/>
    </location>
</feature>
<keyword evidence="10" id="KW-0812">Transmembrane</keyword>
<dbReference type="EC" id="3.1.1.4" evidence="1"/>
<feature type="compositionally biased region" description="Polar residues" evidence="9">
    <location>
        <begin position="118"/>
        <end position="139"/>
    </location>
</feature>
<keyword evidence="3 8" id="KW-0378">Hydrolase</keyword>
<dbReference type="PROSITE" id="PS50088">
    <property type="entry name" value="ANK_REPEAT"/>
    <property type="match status" value="1"/>
</dbReference>
<dbReference type="PROSITE" id="PS51635">
    <property type="entry name" value="PNPLA"/>
    <property type="match status" value="1"/>
</dbReference>
<dbReference type="EnsemblMetazoa" id="XM_020000632.1">
    <property type="protein sequence ID" value="XP_019856191.1"/>
    <property type="gene ID" value="LOC109584776"/>
</dbReference>
<gene>
    <name evidence="12" type="primary">109584776</name>
</gene>
<dbReference type="Gene3D" id="1.25.40.20">
    <property type="entry name" value="Ankyrin repeat-containing domain"/>
    <property type="match status" value="1"/>
</dbReference>
<evidence type="ECO:0000256" key="5">
    <source>
        <dbReference type="ARBA" id="ARBA00023098"/>
    </source>
</evidence>
<feature type="compositionally biased region" description="Low complexity" evidence="9">
    <location>
        <begin position="61"/>
        <end position="70"/>
    </location>
</feature>
<dbReference type="Gene3D" id="3.40.1090.10">
    <property type="entry name" value="Cytosolic phospholipase A2 catalytic domain"/>
    <property type="match status" value="1"/>
</dbReference>
<dbReference type="InterPro" id="IPR002641">
    <property type="entry name" value="PNPLA_dom"/>
</dbReference>
<organism evidence="12">
    <name type="scientific">Amphimedon queenslandica</name>
    <name type="common">Sponge</name>
    <dbReference type="NCBI Taxonomy" id="400682"/>
    <lineage>
        <taxon>Eukaryota</taxon>
        <taxon>Metazoa</taxon>
        <taxon>Porifera</taxon>
        <taxon>Demospongiae</taxon>
        <taxon>Heteroscleromorpha</taxon>
        <taxon>Haplosclerida</taxon>
        <taxon>Niphatidae</taxon>
        <taxon>Amphimedon</taxon>
    </lineage>
</organism>
<evidence type="ECO:0000256" key="6">
    <source>
        <dbReference type="ARBA" id="ARBA00023422"/>
    </source>
</evidence>
<feature type="transmembrane region" description="Helical" evidence="10">
    <location>
        <begin position="859"/>
        <end position="881"/>
    </location>
</feature>
<dbReference type="Proteomes" id="UP000007879">
    <property type="component" value="Unassembled WGS sequence"/>
</dbReference>
<feature type="short sequence motif" description="GXGXXG" evidence="8">
    <location>
        <begin position="833"/>
        <end position="838"/>
    </location>
</feature>
<dbReference type="SUPFAM" id="SSF48403">
    <property type="entry name" value="Ankyrin repeat"/>
    <property type="match status" value="1"/>
</dbReference>
<dbReference type="InParanoid" id="A0A1X7U3L8"/>